<dbReference type="VEuPathDB" id="FungiDB:F4678DRAFT_111893"/>
<evidence type="ECO:0000256" key="2">
    <source>
        <dbReference type="SAM" id="MobiDB-lite"/>
    </source>
</evidence>
<dbReference type="AlphaFoldDB" id="A0A9W8TQR7"/>
<dbReference type="Pfam" id="PF06985">
    <property type="entry name" value="HET"/>
    <property type="match status" value="1"/>
</dbReference>
<dbReference type="EMBL" id="JANPWZ010000206">
    <property type="protein sequence ID" value="KAJ3578500.1"/>
    <property type="molecule type" value="Genomic_DNA"/>
</dbReference>
<feature type="coiled-coil region" evidence="1">
    <location>
        <begin position="447"/>
        <end position="522"/>
    </location>
</feature>
<evidence type="ECO:0000256" key="1">
    <source>
        <dbReference type="SAM" id="Coils"/>
    </source>
</evidence>
<gene>
    <name evidence="4" type="ORF">NPX13_g2064</name>
</gene>
<dbReference type="PANTHER" id="PTHR24148">
    <property type="entry name" value="ANKYRIN REPEAT DOMAIN-CONTAINING PROTEIN 39 HOMOLOG-RELATED"/>
    <property type="match status" value="1"/>
</dbReference>
<protein>
    <recommendedName>
        <fullName evidence="3">Heterokaryon incompatibility domain-containing protein</fullName>
    </recommendedName>
</protein>
<feature type="region of interest" description="Disordered" evidence="2">
    <location>
        <begin position="690"/>
        <end position="740"/>
    </location>
</feature>
<keyword evidence="5" id="KW-1185">Reference proteome</keyword>
<dbReference type="PANTHER" id="PTHR24148:SF64">
    <property type="entry name" value="HETEROKARYON INCOMPATIBILITY DOMAIN-CONTAINING PROTEIN"/>
    <property type="match status" value="1"/>
</dbReference>
<evidence type="ECO:0000313" key="4">
    <source>
        <dbReference type="EMBL" id="KAJ3578500.1"/>
    </source>
</evidence>
<feature type="domain" description="Heterokaryon incompatibility" evidence="3">
    <location>
        <begin position="114"/>
        <end position="282"/>
    </location>
</feature>
<sequence>MSAATAKVPSTAKSAVTYNPGTTEWKLLNGSLAEPGLRARRANAHRPSPGELLRITTGKISSIQLESEHEQQFQYSELGEGEIRILRLYQNKHPDEPLRADLFKRRLEDVAGRYEALSYCWGTQKATHNIHIRDLNATANRQSNARPKTTADMWKTALSAISHIDFKIRKNLHDGLLRLRSKYRDVYLWVDAICIDQSERGKVEKARQLAMMHKIYNSASNICVWLGEGYDGAEVAFGLVRDIMNYRNFDGMVLDPEKQEAWRSLISIMKAPWFSRRWVIQEIALSRDASVHCGGRSIHWDDFADAVSLLMEKIETIRNTFHDEVFDDVETTSACVLIQTLCNVCRKEDQGEDQGRLVSGLLDVETLVSTLLSFQAAFPRDTIYSILSLAKDRPEDVEDWQDLHRQQLEVVRDRKIRYIDIELQSAREKKESMERARDVQQPLEIEVRRQQSLIERKKKEKQEARIAGTLEKERSIDDALRQMKISEVEEAHKALHTLENAILQLDMKIRQLESLRERTSQELQTQPIGLLPNYKFSPRDLFIAFVTRSIYQSGSLDIICRHWAPALTDDEGGDTLPSWISNLSRSPYGIPGKAQGRQNGENFVAYLPHDQRRQYSASGTSQAYPEMVLDPMLEFQDGGALLEVNVLNIPEFRVPETELSIANHQLGLTKANPETLLSAHAVSDAIPGARQSTVAAGEEPSASDCEANPRPARNSAPTRSRSVSRHSVKRTTAQMVKLPE</sequence>
<evidence type="ECO:0000259" key="3">
    <source>
        <dbReference type="Pfam" id="PF06985"/>
    </source>
</evidence>
<comment type="caution">
    <text evidence="4">The sequence shown here is derived from an EMBL/GenBank/DDBJ whole genome shotgun (WGS) entry which is preliminary data.</text>
</comment>
<accession>A0A9W8TQR7</accession>
<dbReference type="InterPro" id="IPR010730">
    <property type="entry name" value="HET"/>
</dbReference>
<dbReference type="Proteomes" id="UP001148614">
    <property type="component" value="Unassembled WGS sequence"/>
</dbReference>
<dbReference type="InterPro" id="IPR052895">
    <property type="entry name" value="HetReg/Transcr_Mod"/>
</dbReference>
<proteinExistence type="predicted"/>
<reference evidence="4" key="1">
    <citation type="submission" date="2022-07" db="EMBL/GenBank/DDBJ databases">
        <title>Genome Sequence of Xylaria arbuscula.</title>
        <authorList>
            <person name="Buettner E."/>
        </authorList>
    </citation>
    <scope>NUCLEOTIDE SEQUENCE</scope>
    <source>
        <strain evidence="4">VT107</strain>
    </source>
</reference>
<keyword evidence="1" id="KW-0175">Coiled coil</keyword>
<evidence type="ECO:0000313" key="5">
    <source>
        <dbReference type="Proteomes" id="UP001148614"/>
    </source>
</evidence>
<name>A0A9W8TQR7_9PEZI</name>
<organism evidence="4 5">
    <name type="scientific">Xylaria arbuscula</name>
    <dbReference type="NCBI Taxonomy" id="114810"/>
    <lineage>
        <taxon>Eukaryota</taxon>
        <taxon>Fungi</taxon>
        <taxon>Dikarya</taxon>
        <taxon>Ascomycota</taxon>
        <taxon>Pezizomycotina</taxon>
        <taxon>Sordariomycetes</taxon>
        <taxon>Xylariomycetidae</taxon>
        <taxon>Xylariales</taxon>
        <taxon>Xylariaceae</taxon>
        <taxon>Xylaria</taxon>
    </lineage>
</organism>